<dbReference type="InterPro" id="IPR035699">
    <property type="entry name" value="AAA_6"/>
</dbReference>
<evidence type="ECO:0000313" key="4">
    <source>
        <dbReference type="EMBL" id="KAJ7420506.1"/>
    </source>
</evidence>
<keyword evidence="5" id="KW-1185">Reference proteome</keyword>
<dbReference type="InterPro" id="IPR011704">
    <property type="entry name" value="ATPase_dyneun-rel_AAA"/>
</dbReference>
<evidence type="ECO:0000259" key="3">
    <source>
        <dbReference type="SMART" id="SM00382"/>
    </source>
</evidence>
<dbReference type="SUPFAM" id="SSF52540">
    <property type="entry name" value="P-loop containing nucleoside triphosphate hydrolases"/>
    <property type="match status" value="2"/>
</dbReference>
<protein>
    <recommendedName>
        <fullName evidence="3">AAA+ ATPase domain-containing protein</fullName>
    </recommendedName>
</protein>
<evidence type="ECO:0000256" key="1">
    <source>
        <dbReference type="ARBA" id="ARBA00022737"/>
    </source>
</evidence>
<dbReference type="InterPro" id="IPR013602">
    <property type="entry name" value="Dynein_heavy_linker"/>
</dbReference>
<dbReference type="Pfam" id="PF12774">
    <property type="entry name" value="AAA_6"/>
    <property type="match status" value="1"/>
</dbReference>
<dbReference type="InterPro" id="IPR043157">
    <property type="entry name" value="Dynein_AAA1S"/>
</dbReference>
<feature type="domain" description="AAA+ ATPase" evidence="3">
    <location>
        <begin position="1944"/>
        <end position="2080"/>
    </location>
</feature>
<dbReference type="InterPro" id="IPR041466">
    <property type="entry name" value="Dynein_AAA5_ext"/>
</dbReference>
<organism evidence="4 5">
    <name type="scientific">Willisornis vidua</name>
    <name type="common">Xingu scale-backed antbird</name>
    <dbReference type="NCBI Taxonomy" id="1566151"/>
    <lineage>
        <taxon>Eukaryota</taxon>
        <taxon>Metazoa</taxon>
        <taxon>Chordata</taxon>
        <taxon>Craniata</taxon>
        <taxon>Vertebrata</taxon>
        <taxon>Euteleostomi</taxon>
        <taxon>Archelosauria</taxon>
        <taxon>Archosauria</taxon>
        <taxon>Dinosauria</taxon>
        <taxon>Saurischia</taxon>
        <taxon>Theropoda</taxon>
        <taxon>Coelurosauria</taxon>
        <taxon>Aves</taxon>
        <taxon>Neognathae</taxon>
        <taxon>Neoaves</taxon>
        <taxon>Telluraves</taxon>
        <taxon>Australaves</taxon>
        <taxon>Passeriformes</taxon>
        <taxon>Thamnophilidae</taxon>
        <taxon>Willisornis</taxon>
    </lineage>
</organism>
<dbReference type="Proteomes" id="UP001145742">
    <property type="component" value="Unassembled WGS sequence"/>
</dbReference>
<accession>A0ABQ9DFA4</accession>
<dbReference type="PANTHER" id="PTHR46532:SF13">
    <property type="entry name" value="CYTOPLASMIC DYNEIN 1 HEAVY CHAIN 1"/>
    <property type="match status" value="1"/>
</dbReference>
<feature type="region of interest" description="Disordered" evidence="2">
    <location>
        <begin position="1089"/>
        <end position="1125"/>
    </location>
</feature>
<dbReference type="InterPro" id="IPR013594">
    <property type="entry name" value="Dynein_heavy_tail"/>
</dbReference>
<evidence type="ECO:0000313" key="5">
    <source>
        <dbReference type="Proteomes" id="UP001145742"/>
    </source>
</evidence>
<dbReference type="InterPro" id="IPR026983">
    <property type="entry name" value="DHC"/>
</dbReference>
<gene>
    <name evidence="4" type="ORF">WISP_48156</name>
</gene>
<dbReference type="EMBL" id="WHWB01033319">
    <property type="protein sequence ID" value="KAJ7420506.1"/>
    <property type="molecule type" value="Genomic_DNA"/>
</dbReference>
<dbReference type="InterPro" id="IPR003593">
    <property type="entry name" value="AAA+_ATPase"/>
</dbReference>
<dbReference type="Gene3D" id="1.20.140.100">
    <property type="entry name" value="Dynein heavy chain, N-terminal domain 2"/>
    <property type="match status" value="1"/>
</dbReference>
<dbReference type="InterPro" id="IPR042228">
    <property type="entry name" value="Dynein_linker_3"/>
</dbReference>
<proteinExistence type="predicted"/>
<feature type="domain" description="AAA+ ATPase" evidence="3">
    <location>
        <begin position="2254"/>
        <end position="2425"/>
    </location>
</feature>
<dbReference type="Pfam" id="PF17852">
    <property type="entry name" value="Dynein_AAA_lid"/>
    <property type="match status" value="1"/>
</dbReference>
<dbReference type="Pfam" id="PF12775">
    <property type="entry name" value="AAA_7"/>
    <property type="match status" value="1"/>
</dbReference>
<keyword evidence="1" id="KW-0677">Repeat</keyword>
<dbReference type="InterPro" id="IPR027417">
    <property type="entry name" value="P-loop_NTPase"/>
</dbReference>
<reference evidence="4" key="1">
    <citation type="submission" date="2019-10" db="EMBL/GenBank/DDBJ databases">
        <authorList>
            <person name="Soares A.E.R."/>
            <person name="Aleixo A."/>
            <person name="Schneider P."/>
            <person name="Miyaki C.Y."/>
            <person name="Schneider M.P."/>
            <person name="Mello C."/>
            <person name="Vasconcelos A.T.R."/>
        </authorList>
    </citation>
    <scope>NUCLEOTIDE SEQUENCE</scope>
    <source>
        <tissue evidence="4">Muscle</tissue>
    </source>
</reference>
<dbReference type="InterPro" id="IPR042222">
    <property type="entry name" value="Dynein_2_N"/>
</dbReference>
<dbReference type="Gene3D" id="1.10.472.130">
    <property type="match status" value="1"/>
</dbReference>
<dbReference type="Gene3D" id="1.10.8.710">
    <property type="match status" value="1"/>
</dbReference>
<dbReference type="Pfam" id="PF08385">
    <property type="entry name" value="DHC_N1"/>
    <property type="match status" value="1"/>
</dbReference>
<dbReference type="PANTHER" id="PTHR46532">
    <property type="entry name" value="MALE FERTILITY FACTOR KL5"/>
    <property type="match status" value="1"/>
</dbReference>
<dbReference type="Gene3D" id="1.20.58.1120">
    <property type="match status" value="1"/>
</dbReference>
<dbReference type="Pfam" id="PF08393">
    <property type="entry name" value="DHC_N2"/>
    <property type="match status" value="1"/>
</dbReference>
<sequence length="2629" mass="302654">MLCLMPPRTRFPILTARALLTHIQLAIYQDPQVPFHGTALQPLVPVYTHNHNFPIPGHDDLRRFLVTRKGRNVTPIFKEEKREDPRNDTPVSCTTGPVEVMGQTALGTIVWHMKGQENDCKQPSFTCVKFFTISLIAFHDDMNDATELALCKAAADGERMQKLKEEREAKRAGLDGRHHYLLDTVASCVNLDKAEVEDAILDGNQIERIDRFLAPGGLRHLMFYYQDVEVIDTEHFDLPGTEMNSHLVKKKKVFVTEGKEVALTGVCVFFIRSGLSKPITTENIYQEVTFNMMNIDRDGLLKSVEHLISEIFIPALQTMDRGWVELGEPQQASNIKQDFLHALEAFVSVLSGTQQSLLEKVNLKKCETYNLRTLRGPSDYLMVANNIDALEKIEVCMKGWTKQIEQVLAENDQVRKEADDLGPRAELDYWKKKLSKFNYLMEQLKSPDVKAVLGVLTAAKSKLLKKWRALDIRITDAANEAKDNVKYLYYLEKYYNPLYNRDPVSMVGAIPGLINAIKMIQSISQYYNTSEKISSLFVKVTNQMITACKSYIANNDTATIWNQPQERVMEKLQAAIRLKQEYQNCFYKIKENLEQNPAERQFDFSEMYIFGKFEAFHRRLVKIIDVFNTVKTYSVLKESKIEGLEGMITKYESIVDNMKSKHYNFLDQRKTDFDQDYEEFCREINDLHDQLRIFMDITFESILSTKRALNMLQKFERLQIPNLGIDEKYQKIFQNYGHEIETVCKIYTRHKQDPPLARNMPPIAGKILWARHLFRRIQEPMETFQRYPAVLQTPDGKHIIHNYNKVAKVLMKFEVIYHREWLQQIELTKRGLQATLLIKAPETGELFVNFDPQILILIRETDCMAHMCLEIPPFASVIQHQRDWYKKIVNNLHLMLAEYKRIKLKIQHPIEQLLVPRLASVDDAIQPGLVLLTWTSLNIEKYIKTVFYKLGTEEDRRSKSLNSFQNSSEIWAGLSPTAKRKRMDFEKLEEEANELLSYFNNRNIDALLKAIRNSLEALRKRIHASSTVNFLENHSASKQRKAAYPIIRTSINLSIPNIIMTPSLDEVQQTLNKVVDSIVEVMKGVGQWSKERRSKKKMPERKVALLRNGSRDSDTDDEMKEAGKKNIYDSVSDAASLSSSDPEQSQNYFKSVSENKEIIKLVSLLSSAVNSTKREVLSALESFSCYHHIWQKDKEETIDKLLMGNPLLSEFESEILRFQELELKINSEPEYICVGAIALYTADLKLALRSETRAWMNLLGYHCNKKYRTEMEAILTFIEETGKKLNRSITDLDDIRIAMATLKEIRELQISIDSRVGPIENGPMVVGLKPQEASGRLTMFQNRFDNLFRKYITCTGGEDLFGLPVTQYPQLLEIKKQLNMLQKLYNLFNSVIDTINGYYDILWSDLDIEKINSELLEFQKRCHKLPLGVKQWQAFFDLKKTIEDFSECCPLLERMSNKVMMPRHWKQITDLTGHRFDVESETFKLRNVMEAPLLRYKDEIEDICISAVKERDIEQKLKQVIAEWDNKTFIFTNFKTRGELLLRGDSTSETIATMEDSLMILSSLMSNRYNTPFKTQIQKWVQYLSNTTDIIENWLTVQNLWIYLEAVFVGGDIAKQLPKEAKRFSTIDKSWVRIMTRAHETPNVVQCCVGDEIMGQLLPHLLEQLEICQKSLTGYLEKKRLLFPRFFFVSDPALLEILGQASDSHNIQAHLLNIFDNIKTVRFHEKIYDRILSISSQEGETVELTRPVMAEGNVEVWLSSLLKESQLSLHHVIRQAAMDIQETNFQITEFLSSYPAQVGLLGIQMIWTRDSEEALTNAKHDKKVMQKTNQYFLDLLNMLIDMTTKDLNPIERVKYETLITIHVHQRDIFDGLCCMRIKSPTDFEWLKQCRFYFKEDSDKMMIKITDVSFTYQNEFLGCTDRLVITPLTDRCYITLAQALGMNMGGAPVGPAGTGKTETIKDMGRCLGKYVVVFNCSDQMDFRGLGRIFKGLAQSGSWGCFDEFNRIDLPVLSVAAQQIAIVLTCKKERKKRFIFTDGDNVEMNPEFGIFLTMNPGYAGRQELPENLKINFRSVAMMVPDRQIIIRVKLASCGFIANVLLARKFFTLYKLCEEQLSKQVHYDFGLRNILSVLRTLGAAKRANPTDTESTIVMRVLRDMNLSKLIDEDEPLFLSLIQDLFPDIQLDKVGYPELEAAIDKQVMFLLSVLLWHNYYDVTSKEIIDVESIQVVEKAGLVCHPPWKLKVMQLFETQRVRHGLMTLGPSGAGKTTCIHTLMKAMTDCGQPHREMRMNPKAITASQMFGRLDVATNDWTDGIFSALWRKTLRAKKGDHIWIVLDGPVDAIWIENLNSVLDDNRTLTLANGDRIPMAPNCKIVFEPHNIDNASPATVSRNGMVFMSSSVLNWSPILEGFLKRCSFQEAEVLHQLYSSSFPDLYRFSVQSLHCKTEMLEAFVIMQSINILQGLIPPKEQGGELTPKYLERLYIFSLMWSVGALLELEDRCKMEYWLRNHATIKLDLPCIPEGSEDTMFDYFVASDGKWMHWNTQVEEYVYPSSGMPEYGSILVPNVDNVRMDFLIETIAKQGKAVLLIGEQGTAKTVIIKGFMSKYNPESHMAKSLNFSSATTPLIFQV</sequence>
<comment type="caution">
    <text evidence="4">The sequence shown here is derived from an EMBL/GenBank/DDBJ whole genome shotgun (WGS) entry which is preliminary data.</text>
</comment>
<dbReference type="Gene3D" id="3.20.180.20">
    <property type="entry name" value="Dynein heavy chain, N-terminal domain 2"/>
    <property type="match status" value="1"/>
</dbReference>
<dbReference type="Gene3D" id="1.10.287.2620">
    <property type="match status" value="1"/>
</dbReference>
<dbReference type="Gene3D" id="3.40.50.300">
    <property type="entry name" value="P-loop containing nucleotide triphosphate hydrolases"/>
    <property type="match status" value="3"/>
</dbReference>
<dbReference type="Pfam" id="PF07728">
    <property type="entry name" value="AAA_5"/>
    <property type="match status" value="1"/>
</dbReference>
<dbReference type="SMART" id="SM00382">
    <property type="entry name" value="AAA"/>
    <property type="match status" value="2"/>
</dbReference>
<name>A0ABQ9DFA4_9PASS</name>
<evidence type="ECO:0000256" key="2">
    <source>
        <dbReference type="SAM" id="MobiDB-lite"/>
    </source>
</evidence>